<proteinExistence type="predicted"/>
<sequence length="94" mass="10792">MTPKWTASSDKHGVARPDQAYAIAHRTYVDHLPQESIDDGEVWLFIGPRHAQALPEDEIEVLVNVYSDGRPARIFHAMPLGPKFRRHREENPHD</sequence>
<evidence type="ECO:0000313" key="2">
    <source>
        <dbReference type="Proteomes" id="UP000744769"/>
    </source>
</evidence>
<dbReference type="Proteomes" id="UP000744769">
    <property type="component" value="Unassembled WGS sequence"/>
</dbReference>
<dbReference type="AlphaFoldDB" id="A0A967E9B6"/>
<reference evidence="1" key="1">
    <citation type="submission" date="2020-03" db="EMBL/GenBank/DDBJ databases">
        <title>Draft sequencing of Calidifontibacter sp. DB0510.</title>
        <authorList>
            <person name="Kim D.-U."/>
        </authorList>
    </citation>
    <scope>NUCLEOTIDE SEQUENCE</scope>
    <source>
        <strain evidence="1">DB0510</strain>
    </source>
</reference>
<accession>A0A967E9B6</accession>
<protein>
    <submittedName>
        <fullName evidence="1">Uncharacterized protein</fullName>
    </submittedName>
</protein>
<dbReference type="EMBL" id="JAAOIV010000002">
    <property type="protein sequence ID" value="NHN54694.1"/>
    <property type="molecule type" value="Genomic_DNA"/>
</dbReference>
<gene>
    <name evidence="1" type="ORF">G9U51_02720</name>
</gene>
<organism evidence="1 2">
    <name type="scientific">Metallococcus carri</name>
    <dbReference type="NCBI Taxonomy" id="1656884"/>
    <lineage>
        <taxon>Bacteria</taxon>
        <taxon>Bacillati</taxon>
        <taxon>Actinomycetota</taxon>
        <taxon>Actinomycetes</taxon>
        <taxon>Micrococcales</taxon>
        <taxon>Dermacoccaceae</taxon>
        <taxon>Metallococcus</taxon>
    </lineage>
</organism>
<keyword evidence="2" id="KW-1185">Reference proteome</keyword>
<evidence type="ECO:0000313" key="1">
    <source>
        <dbReference type="EMBL" id="NHN54694.1"/>
    </source>
</evidence>
<comment type="caution">
    <text evidence="1">The sequence shown here is derived from an EMBL/GenBank/DDBJ whole genome shotgun (WGS) entry which is preliminary data.</text>
</comment>
<name>A0A967E9B6_9MICO</name>
<dbReference type="RefSeq" id="WP_166192808.1">
    <property type="nucleotide sequence ID" value="NZ_JAAOIV010000002.1"/>
</dbReference>